<dbReference type="PANTHER" id="PTHR24223">
    <property type="entry name" value="ATP-BINDING CASSETTE SUB-FAMILY C"/>
    <property type="match status" value="1"/>
</dbReference>
<dbReference type="EMBL" id="JAFHDT010000023">
    <property type="protein sequence ID" value="KAI7792558.1"/>
    <property type="molecule type" value="Genomic_DNA"/>
</dbReference>
<dbReference type="FunFam" id="3.40.50.300:FF:002145">
    <property type="entry name" value="ABC transporter (MsbA subfamily)"/>
    <property type="match status" value="1"/>
</dbReference>
<evidence type="ECO:0000256" key="10">
    <source>
        <dbReference type="SAM" id="Phobius"/>
    </source>
</evidence>
<evidence type="ECO:0000256" key="2">
    <source>
        <dbReference type="ARBA" id="ARBA00022448"/>
    </source>
</evidence>
<evidence type="ECO:0000256" key="7">
    <source>
        <dbReference type="ARBA" id="ARBA00022989"/>
    </source>
</evidence>
<dbReference type="PANTHER" id="PTHR24223:SF166">
    <property type="entry name" value="MULTIDRUG RESISTANCE-ASSOCIATED PROTEIN 1-LIKE"/>
    <property type="match status" value="1"/>
</dbReference>
<dbReference type="AlphaFoldDB" id="A0A9W7WC40"/>
<evidence type="ECO:0000313" key="13">
    <source>
        <dbReference type="EMBL" id="KAI7792558.1"/>
    </source>
</evidence>
<gene>
    <name evidence="13" type="ORF">IRJ41_018939</name>
</gene>
<feature type="domain" description="ABC transmembrane type-1" evidence="12">
    <location>
        <begin position="100"/>
        <end position="381"/>
    </location>
</feature>
<dbReference type="PROSITE" id="PS50893">
    <property type="entry name" value="ABC_TRANSPORTER_2"/>
    <property type="match status" value="1"/>
</dbReference>
<feature type="transmembrane region" description="Helical" evidence="10">
    <location>
        <begin position="439"/>
        <end position="458"/>
    </location>
</feature>
<protein>
    <submittedName>
        <fullName evidence="13">Multidrug resistance-associated protein 1-like</fullName>
    </submittedName>
</protein>
<feature type="domain" description="ABC transporter" evidence="11">
    <location>
        <begin position="748"/>
        <end position="975"/>
    </location>
</feature>
<keyword evidence="7 10" id="KW-1133">Transmembrane helix</keyword>
<keyword evidence="9" id="KW-0325">Glycoprotein</keyword>
<keyword evidence="6" id="KW-0067">ATP-binding</keyword>
<keyword evidence="8 10" id="KW-0472">Membrane</keyword>
<evidence type="ECO:0000256" key="5">
    <source>
        <dbReference type="ARBA" id="ARBA00022741"/>
    </source>
</evidence>
<dbReference type="Pfam" id="PF00664">
    <property type="entry name" value="ABC_membrane"/>
    <property type="match status" value="2"/>
</dbReference>
<dbReference type="Proteomes" id="UP001059041">
    <property type="component" value="Linkage Group LG23"/>
</dbReference>
<feature type="transmembrane region" description="Helical" evidence="10">
    <location>
        <begin position="564"/>
        <end position="592"/>
    </location>
</feature>
<dbReference type="PROSITE" id="PS50929">
    <property type="entry name" value="ABC_TM1F"/>
    <property type="match status" value="2"/>
</dbReference>
<keyword evidence="4 10" id="KW-0812">Transmembrane</keyword>
<sequence length="976" mass="109731">MRIIFEEKTYSVCCQAHKRESYQVPVMGHKGDLCKLYNEDSLQTLCSVFEHQFNKQHKYREGSDLEDSGREALLVSSKTTSGYSLLYAIWKTFRPAFVKVVLLRLTTDILSILGPLTLRWIVLFCESQPVFDWAGYMYSLVVLGAICCCAVSRQQFERHGGVTTANIQTVMAGVLYRKVTLSLSHSSQRQPKLPDTVPLPSREAECVGGLVVSLACFWSSPLRVALYLGLLWRELGPGALVGVVVMLILIPVNSAVQRKVKLLQTTQQVIRENTEELVKEMLHKFQALKLLAWEPWFHQRVTKSRARELEMLRVLGYPTAFSMLDSICMPFLVLFFSLGVFVLGDDGNVLTASQILTSLIVFSLLRPAVMDLCWLFSGLEQAYQSLCHLEKLFLTKDPDDKHCDFNDGKDHGLFQKSNGEAHRLYLEAFGWHWAAESTLIYLSVCAVCLAQYVVLSVWTREAKEVQGLEEWRELRDSRLAAYALLGLVQVLLVCCAAYCQSCGSLRASDALHSELLSDVLHLPVRVDQTIDLKKLLQTFTRDMQVIDEELPKHLHGWLKSLLEILSAVAVIAFIMPVFSLAVCPLVMLFLGVQCQFSAHMKTRRMESNPVVSVSSQECVEDPLSGPKEVCVKHHLQALNQNLLVKYNRIITESWFALRLDAIAGILLFLVSLILLETQLDSGIVALALICAQNITAPLHRYTQAFSDVNTGMLSMQRLCEIARIEKEAAWIVSHRPPFDWPQRGEVVFRNYDCDALYNLSPALRGLNLTILKGERIGVMSRQKADTEGFLNCLYRVAEASNGAVLIDSVNIARVGLHNLRSHLQIISQVPVLFSGPLRANLDPFARHTDTQVWLALELCHLKEQVRQLPAQLLHPVQRTSIALSLGQRRLLCLARARLARVKILLVEEALPSVDLETEQLVQRLVHTGFKDCTVLWLSQNPATVMHTDKVLVLNKGQAVTFDATSTVLEQGSLFSQ</sequence>
<evidence type="ECO:0000256" key="1">
    <source>
        <dbReference type="ARBA" id="ARBA00004651"/>
    </source>
</evidence>
<evidence type="ECO:0000256" key="6">
    <source>
        <dbReference type="ARBA" id="ARBA00022840"/>
    </source>
</evidence>
<dbReference type="InterPro" id="IPR050173">
    <property type="entry name" value="ABC_transporter_C-like"/>
</dbReference>
<evidence type="ECO:0000259" key="11">
    <source>
        <dbReference type="PROSITE" id="PS50893"/>
    </source>
</evidence>
<keyword evidence="14" id="KW-1185">Reference proteome</keyword>
<evidence type="ECO:0000256" key="3">
    <source>
        <dbReference type="ARBA" id="ARBA00022475"/>
    </source>
</evidence>
<dbReference type="Gene3D" id="1.20.1560.10">
    <property type="entry name" value="ABC transporter type 1, transmembrane domain"/>
    <property type="match status" value="2"/>
</dbReference>
<dbReference type="InterPro" id="IPR003439">
    <property type="entry name" value="ABC_transporter-like_ATP-bd"/>
</dbReference>
<feature type="transmembrane region" description="Helical" evidence="10">
    <location>
        <begin position="101"/>
        <end position="121"/>
    </location>
</feature>
<dbReference type="GO" id="GO:0005886">
    <property type="term" value="C:plasma membrane"/>
    <property type="evidence" value="ECO:0007669"/>
    <property type="project" value="UniProtKB-SubCell"/>
</dbReference>
<dbReference type="Gene3D" id="3.40.50.300">
    <property type="entry name" value="P-loop containing nucleotide triphosphate hydrolases"/>
    <property type="match status" value="1"/>
</dbReference>
<keyword evidence="3" id="KW-1003">Cell membrane</keyword>
<dbReference type="Pfam" id="PF00005">
    <property type="entry name" value="ABC_tran"/>
    <property type="match status" value="1"/>
</dbReference>
<comment type="subcellular location">
    <subcellularLocation>
        <location evidence="1">Cell membrane</location>
        <topology evidence="1">Multi-pass membrane protein</topology>
    </subcellularLocation>
</comment>
<evidence type="ECO:0000256" key="4">
    <source>
        <dbReference type="ARBA" id="ARBA00022692"/>
    </source>
</evidence>
<reference evidence="13" key="1">
    <citation type="submission" date="2021-02" db="EMBL/GenBank/DDBJ databases">
        <title>Comparative genomics reveals that relaxation of natural selection precedes convergent phenotypic evolution of cavefish.</title>
        <authorList>
            <person name="Peng Z."/>
        </authorList>
    </citation>
    <scope>NUCLEOTIDE SEQUENCE</scope>
    <source>
        <tissue evidence="13">Muscle</tissue>
    </source>
</reference>
<dbReference type="GO" id="GO:0005524">
    <property type="term" value="F:ATP binding"/>
    <property type="evidence" value="ECO:0007669"/>
    <property type="project" value="UniProtKB-KW"/>
</dbReference>
<dbReference type="SUPFAM" id="SSF52540">
    <property type="entry name" value="P-loop containing nucleoside triphosphate hydrolases"/>
    <property type="match status" value="1"/>
</dbReference>
<dbReference type="InterPro" id="IPR011527">
    <property type="entry name" value="ABC1_TM_dom"/>
</dbReference>
<evidence type="ECO:0000256" key="8">
    <source>
        <dbReference type="ARBA" id="ARBA00023136"/>
    </source>
</evidence>
<organism evidence="13 14">
    <name type="scientific">Triplophysa rosa</name>
    <name type="common">Cave loach</name>
    <dbReference type="NCBI Taxonomy" id="992332"/>
    <lineage>
        <taxon>Eukaryota</taxon>
        <taxon>Metazoa</taxon>
        <taxon>Chordata</taxon>
        <taxon>Craniata</taxon>
        <taxon>Vertebrata</taxon>
        <taxon>Euteleostomi</taxon>
        <taxon>Actinopterygii</taxon>
        <taxon>Neopterygii</taxon>
        <taxon>Teleostei</taxon>
        <taxon>Ostariophysi</taxon>
        <taxon>Cypriniformes</taxon>
        <taxon>Nemacheilidae</taxon>
        <taxon>Triplophysa</taxon>
    </lineage>
</organism>
<feature type="transmembrane region" description="Helical" evidence="10">
    <location>
        <begin position="655"/>
        <end position="675"/>
    </location>
</feature>
<feature type="transmembrane region" description="Helical" evidence="10">
    <location>
        <begin position="238"/>
        <end position="256"/>
    </location>
</feature>
<comment type="caution">
    <text evidence="13">The sequence shown here is derived from an EMBL/GenBank/DDBJ whole genome shotgun (WGS) entry which is preliminary data.</text>
</comment>
<dbReference type="SUPFAM" id="SSF90123">
    <property type="entry name" value="ABC transporter transmembrane region"/>
    <property type="match status" value="2"/>
</dbReference>
<name>A0A9W7WC40_TRIRA</name>
<evidence type="ECO:0000313" key="14">
    <source>
        <dbReference type="Proteomes" id="UP001059041"/>
    </source>
</evidence>
<evidence type="ECO:0000259" key="12">
    <source>
        <dbReference type="PROSITE" id="PS50929"/>
    </source>
</evidence>
<keyword evidence="5" id="KW-0547">Nucleotide-binding</keyword>
<feature type="domain" description="ABC transmembrane type-1" evidence="12">
    <location>
        <begin position="479"/>
        <end position="608"/>
    </location>
</feature>
<feature type="transmembrane region" description="Helical" evidence="10">
    <location>
        <begin position="314"/>
        <end position="343"/>
    </location>
</feature>
<dbReference type="GO" id="GO:0140359">
    <property type="term" value="F:ABC-type transporter activity"/>
    <property type="evidence" value="ECO:0007669"/>
    <property type="project" value="InterPro"/>
</dbReference>
<dbReference type="InterPro" id="IPR027417">
    <property type="entry name" value="P-loop_NTPase"/>
</dbReference>
<dbReference type="GO" id="GO:0016887">
    <property type="term" value="F:ATP hydrolysis activity"/>
    <property type="evidence" value="ECO:0007669"/>
    <property type="project" value="InterPro"/>
</dbReference>
<feature type="transmembrane region" description="Helical" evidence="10">
    <location>
        <begin position="479"/>
        <end position="499"/>
    </location>
</feature>
<dbReference type="InterPro" id="IPR036640">
    <property type="entry name" value="ABC1_TM_sf"/>
</dbReference>
<accession>A0A9W7WC40</accession>
<evidence type="ECO:0000256" key="9">
    <source>
        <dbReference type="ARBA" id="ARBA00023180"/>
    </source>
</evidence>
<feature type="transmembrane region" description="Helical" evidence="10">
    <location>
        <begin position="133"/>
        <end position="151"/>
    </location>
</feature>
<keyword evidence="2" id="KW-0813">Transport</keyword>
<proteinExistence type="predicted"/>